<keyword evidence="1" id="KW-1133">Transmembrane helix</keyword>
<keyword evidence="1" id="KW-0812">Transmembrane</keyword>
<keyword evidence="3" id="KW-0378">Hydrolase</keyword>
<evidence type="ECO:0000256" key="1">
    <source>
        <dbReference type="SAM" id="Phobius"/>
    </source>
</evidence>
<sequence length="339" mass="38342">MKSQIKDNGVVERKALKRKIKILICTLLVLILGIVYEQIGELLDSNRFQPPGKIINVNGHNMHIFAEGKGNTTVVFASGWKIPCPYVDFYPLYSEISKRTRIAVYDRPGYGWSEEANTPRNIDVIAKEMHELLKKSGERAPYILVGHSIGSLEVIRFAQLYKNEVKGVVLIDGSNPNMYSNAEKPSVLVTLRTSIFNNSIYLFNKSGIARLLLNLIPNFYSSTVLVTARNNFQFAPENFKKLDAAMFLKTFNNRNQVDEAKNKEVNASKVASNGYIKDIPLRIITSEETNSYKEAGKNQRNFKKWSANSKQIIVKGAEHAVHWGHPEVINKEILDLLNN</sequence>
<evidence type="ECO:0000313" key="3">
    <source>
        <dbReference type="EMBL" id="APM40691.1"/>
    </source>
</evidence>
<dbReference type="Pfam" id="PF00561">
    <property type="entry name" value="Abhydrolase_1"/>
    <property type="match status" value="1"/>
</dbReference>
<accession>A0A1L5FCF1</accession>
<dbReference type="InterPro" id="IPR029058">
    <property type="entry name" value="AB_hydrolase_fold"/>
</dbReference>
<organism evidence="3 4">
    <name type="scientific">Clostridium kluyveri</name>
    <dbReference type="NCBI Taxonomy" id="1534"/>
    <lineage>
        <taxon>Bacteria</taxon>
        <taxon>Bacillati</taxon>
        <taxon>Bacillota</taxon>
        <taxon>Clostridia</taxon>
        <taxon>Eubacteriales</taxon>
        <taxon>Clostridiaceae</taxon>
        <taxon>Clostridium</taxon>
    </lineage>
</organism>
<dbReference type="EMBL" id="CP018335">
    <property type="protein sequence ID" value="APM40691.1"/>
    <property type="molecule type" value="Genomic_DNA"/>
</dbReference>
<dbReference type="Gene3D" id="3.40.50.1820">
    <property type="entry name" value="alpha/beta hydrolase"/>
    <property type="match status" value="1"/>
</dbReference>
<reference evidence="3 4" key="1">
    <citation type="submission" date="2016-12" db="EMBL/GenBank/DDBJ databases">
        <title>Complete genome sequence of Clostridium kluyveri JZZ isolated from the pit mud of a Chinese flavor liquor-making factory.</title>
        <authorList>
            <person name="Wang Y."/>
        </authorList>
    </citation>
    <scope>NUCLEOTIDE SEQUENCE [LARGE SCALE GENOMIC DNA]</scope>
    <source>
        <strain evidence="3 4">JZZ</strain>
    </source>
</reference>
<dbReference type="Proteomes" id="UP000184604">
    <property type="component" value="Chromosome"/>
</dbReference>
<dbReference type="OrthoDB" id="1817159at2"/>
<dbReference type="AlphaFoldDB" id="A0A1L5FCF1"/>
<feature type="transmembrane region" description="Helical" evidence="1">
    <location>
        <begin position="20"/>
        <end position="39"/>
    </location>
</feature>
<dbReference type="RefSeq" id="WP_073540261.1">
    <property type="nucleotide sequence ID" value="NZ_CP018335.1"/>
</dbReference>
<feature type="domain" description="AB hydrolase-1" evidence="2">
    <location>
        <begin position="89"/>
        <end position="189"/>
    </location>
</feature>
<evidence type="ECO:0000313" key="4">
    <source>
        <dbReference type="Proteomes" id="UP000184604"/>
    </source>
</evidence>
<dbReference type="InterPro" id="IPR000073">
    <property type="entry name" value="AB_hydrolase_1"/>
</dbReference>
<evidence type="ECO:0000259" key="2">
    <source>
        <dbReference type="Pfam" id="PF00561"/>
    </source>
</evidence>
<protein>
    <submittedName>
        <fullName evidence="3">Alpha/beta hydrolase</fullName>
    </submittedName>
</protein>
<dbReference type="PANTHER" id="PTHR46438">
    <property type="entry name" value="ALPHA/BETA-HYDROLASES SUPERFAMILY PROTEIN"/>
    <property type="match status" value="1"/>
</dbReference>
<dbReference type="SUPFAM" id="SSF53474">
    <property type="entry name" value="alpha/beta-Hydrolases"/>
    <property type="match status" value="1"/>
</dbReference>
<name>A0A1L5FCF1_CLOKL</name>
<gene>
    <name evidence="3" type="ORF">BS101_19145</name>
</gene>
<dbReference type="GO" id="GO:0016787">
    <property type="term" value="F:hydrolase activity"/>
    <property type="evidence" value="ECO:0007669"/>
    <property type="project" value="UniProtKB-KW"/>
</dbReference>
<keyword evidence="1" id="KW-0472">Membrane</keyword>
<proteinExistence type="predicted"/>